<gene>
    <name evidence="2" type="ORF">HT99x_00314</name>
    <name evidence="3" type="ORF">HT99x_010520</name>
</gene>
<dbReference type="RefSeq" id="WP_075064952.1">
    <property type="nucleotide sequence ID" value="NZ_LKAJ02000001.1"/>
</dbReference>
<feature type="repeat" description="ANK" evidence="1">
    <location>
        <begin position="605"/>
        <end position="637"/>
    </location>
</feature>
<dbReference type="InterPro" id="IPR036770">
    <property type="entry name" value="Ankyrin_rpt-contain_sf"/>
</dbReference>
<dbReference type="EMBL" id="LKAJ02000001">
    <property type="protein sequence ID" value="MCS5711866.1"/>
    <property type="molecule type" value="Genomic_DNA"/>
</dbReference>
<dbReference type="Gene3D" id="1.25.40.20">
    <property type="entry name" value="Ankyrin repeat-containing domain"/>
    <property type="match status" value="1"/>
</dbReference>
<name>A0A0Q9YPN2_9GAMM</name>
<keyword evidence="4" id="KW-1185">Reference proteome</keyword>
<dbReference type="InterPro" id="IPR002110">
    <property type="entry name" value="Ankyrin_rpt"/>
</dbReference>
<dbReference type="PROSITE" id="PS50088">
    <property type="entry name" value="ANK_REPEAT"/>
    <property type="match status" value="1"/>
</dbReference>
<dbReference type="AlphaFoldDB" id="A0A0Q9YPN2"/>
<dbReference type="PROSITE" id="PS50297">
    <property type="entry name" value="ANK_REP_REGION"/>
    <property type="match status" value="1"/>
</dbReference>
<evidence type="ECO:0000313" key="3">
    <source>
        <dbReference type="EMBL" id="MCS5711866.1"/>
    </source>
</evidence>
<keyword evidence="1" id="KW-0040">ANK repeat</keyword>
<reference evidence="3" key="3">
    <citation type="submission" date="2021-06" db="EMBL/GenBank/DDBJ databases">
        <title>Genomic Description and Analysis of Intracellular Bacteria, Candidatus Berkiella cookevillensis and Candidatus Berkiella aquae.</title>
        <authorList>
            <person name="Kidane D.T."/>
            <person name="Mehari Y.T."/>
            <person name="Rice F.C."/>
            <person name="Arivett B.A."/>
            <person name="Farone A.L."/>
            <person name="Berk S.G."/>
            <person name="Farone M.B."/>
        </authorList>
    </citation>
    <scope>NUCLEOTIDE SEQUENCE</scope>
    <source>
        <strain evidence="3">HT99</strain>
    </source>
</reference>
<dbReference type="SUPFAM" id="SSF48403">
    <property type="entry name" value="Ankyrin repeat"/>
    <property type="match status" value="1"/>
</dbReference>
<dbReference type="Proteomes" id="UP000051497">
    <property type="component" value="Unassembled WGS sequence"/>
</dbReference>
<reference evidence="2" key="1">
    <citation type="submission" date="2015-09" db="EMBL/GenBank/DDBJ databases">
        <title>Draft Genome Sequences of Two Novel Amoeba-resistant Intranuclear Bacteria, Candidatus Berkiella cookevillensis and Candidatus Berkiella aquae.</title>
        <authorList>
            <person name="Mehari Y.T."/>
            <person name="Arivett B.A."/>
            <person name="Farone A.L."/>
            <person name="Gunderson J.H."/>
            <person name="Farone M.B."/>
        </authorList>
    </citation>
    <scope>NUCLEOTIDE SEQUENCE [LARGE SCALE GENOMIC DNA]</scope>
    <source>
        <strain evidence="2">HT99</strain>
    </source>
</reference>
<evidence type="ECO:0000256" key="1">
    <source>
        <dbReference type="PROSITE-ProRule" id="PRU00023"/>
    </source>
</evidence>
<sequence>MLAPNFGVDYRIADKTIEVQDILIQGQAGETSLSKYKAYNNTRPLYLADATVPPDPQRIDRICATIRSWLITAMQKHKTINPDLITRLITDEFSFYTKDRPLSIDEYCQIIQNIKNLFMHPIIPPNTYVPPNIHLMLATFPVLGNDNKVHNSALYIQSPVDGNYNHIPMINHFEKENASLVDFQYGYINNAGQKIVYPLIGDSPATDVLLSEQQDAAKKLSNAGVLMNDPNQYQSALKIITNTGGTFLTTTGICLDHAKGVCKKNLHKLIDKLSSNNAPIPLKVSHIISSFSINEFSENMAATAIHVDPKVGKGYMGIGGKDKIHPADYGHFSASFGAKGKYFQSYAPKAIGLAKEHQLDHIASKTPDRIPARLNLQDAQGNTILHRALLEHQHDFDNTFARLAKYTQLGAKIDIKNLNNQSILDLVLLAMKDQNQISLIDPILHHPDLKKPNFFGNGENLSSYIVAFLQKWQPKLIQPLISHIKNESSLIVKKAILETQNANMSLDTRIGTLSKALCLAMNVNEIQLADIQFAIDNDCFLALETIIDFNPAFLNVSLAPGKTSLAGVLKGKLLLAIDNDNAIETYWLARILHKNHQLNFPCNNKGENPLHLAAVKSKAQAIESLIQVNPDLLFTRDSQGNTPLKKCENILLQILQRAINADNFSETKKLAEIVKRGGVAFPSSAAGNYLHQALLYNKGNAAVALTQTFPHLLSEKNSRGEYPLDTLNRNHIYYTAPDKKSYLFADFVAQSFPHLLIYRTPVNAPAKAAPIVHHFANNAPNVPVLNPLPANPPVLNPLPGNPPVSDFDNGIFKLMDTKQIPYTIGHSGKATIIYFEGPDGNKNADIFSKSAYHTLGLGSLAAAKQGRSQPKTVQIDNKSQKYCIYLTTQDCQTISNYSYSNKKPKMS</sequence>
<evidence type="ECO:0000313" key="2">
    <source>
        <dbReference type="EMBL" id="KRG22773.1"/>
    </source>
</evidence>
<accession>A0A0Q9YPN2</accession>
<dbReference type="EMBL" id="LKAJ01000001">
    <property type="protein sequence ID" value="KRG22773.1"/>
    <property type="molecule type" value="Genomic_DNA"/>
</dbReference>
<comment type="caution">
    <text evidence="2">The sequence shown here is derived from an EMBL/GenBank/DDBJ whole genome shotgun (WGS) entry which is preliminary data.</text>
</comment>
<reference evidence="3" key="2">
    <citation type="journal article" date="2016" name="Genome Announc.">
        <title>Draft Genome Sequences of Two Novel Amoeba-Resistant Intranuclear Bacteria, 'Candidatus Berkiella cookevillensis' and 'Candidatus Berkiella aquae'.</title>
        <authorList>
            <person name="Mehari Y.T."/>
            <person name="Arivett B.A."/>
            <person name="Farone A.L."/>
            <person name="Gunderson J.H."/>
            <person name="Farone M.B."/>
        </authorList>
    </citation>
    <scope>NUCLEOTIDE SEQUENCE</scope>
    <source>
        <strain evidence="3">HT99</strain>
    </source>
</reference>
<proteinExistence type="predicted"/>
<evidence type="ECO:0000313" key="4">
    <source>
        <dbReference type="Proteomes" id="UP000051497"/>
    </source>
</evidence>
<organism evidence="2">
    <name type="scientific">Candidatus Berkiella aquae</name>
    <dbReference type="NCBI Taxonomy" id="295108"/>
    <lineage>
        <taxon>Bacteria</taxon>
        <taxon>Pseudomonadati</taxon>
        <taxon>Pseudomonadota</taxon>
        <taxon>Gammaproteobacteria</taxon>
        <taxon>Candidatus Berkiellales</taxon>
        <taxon>Candidatus Berkiellaceae</taxon>
        <taxon>Candidatus Berkiella</taxon>
    </lineage>
</organism>
<protein>
    <submittedName>
        <fullName evidence="3">Ankyrin repeat domain-containing protein</fullName>
    </submittedName>
</protein>
<dbReference type="OrthoDB" id="5649951at2"/>